<feature type="compositionally biased region" description="Polar residues" evidence="1">
    <location>
        <begin position="16"/>
        <end position="52"/>
    </location>
</feature>
<accession>A0A6A5XVJ3</accession>
<feature type="region of interest" description="Disordered" evidence="1">
    <location>
        <begin position="1"/>
        <end position="106"/>
    </location>
</feature>
<proteinExistence type="predicted"/>
<dbReference type="GeneID" id="54285526"/>
<name>A0A6A5XVJ3_9PLEO</name>
<evidence type="ECO:0000313" key="2">
    <source>
        <dbReference type="EMBL" id="KAF2016650.1"/>
    </source>
</evidence>
<reference evidence="2" key="1">
    <citation type="journal article" date="2020" name="Stud. Mycol.">
        <title>101 Dothideomycetes genomes: a test case for predicting lifestyles and emergence of pathogens.</title>
        <authorList>
            <person name="Haridas S."/>
            <person name="Albert R."/>
            <person name="Binder M."/>
            <person name="Bloem J."/>
            <person name="Labutti K."/>
            <person name="Salamov A."/>
            <person name="Andreopoulos B."/>
            <person name="Baker S."/>
            <person name="Barry K."/>
            <person name="Bills G."/>
            <person name="Bluhm B."/>
            <person name="Cannon C."/>
            <person name="Castanera R."/>
            <person name="Culley D."/>
            <person name="Daum C."/>
            <person name="Ezra D."/>
            <person name="Gonzalez J."/>
            <person name="Henrissat B."/>
            <person name="Kuo A."/>
            <person name="Liang C."/>
            <person name="Lipzen A."/>
            <person name="Lutzoni F."/>
            <person name="Magnuson J."/>
            <person name="Mondo S."/>
            <person name="Nolan M."/>
            <person name="Ohm R."/>
            <person name="Pangilinan J."/>
            <person name="Park H.-J."/>
            <person name="Ramirez L."/>
            <person name="Alfaro M."/>
            <person name="Sun H."/>
            <person name="Tritt A."/>
            <person name="Yoshinaga Y."/>
            <person name="Zwiers L.-H."/>
            <person name="Turgeon B."/>
            <person name="Goodwin S."/>
            <person name="Spatafora J."/>
            <person name="Crous P."/>
            <person name="Grigoriev I."/>
        </authorList>
    </citation>
    <scope>NUCLEOTIDE SEQUENCE</scope>
    <source>
        <strain evidence="2">CBS 175.79</strain>
    </source>
</reference>
<evidence type="ECO:0000256" key="1">
    <source>
        <dbReference type="SAM" id="MobiDB-lite"/>
    </source>
</evidence>
<dbReference type="RefSeq" id="XP_033384989.1">
    <property type="nucleotide sequence ID" value="XM_033528129.1"/>
</dbReference>
<protein>
    <submittedName>
        <fullName evidence="2">Uncharacterized protein</fullName>
    </submittedName>
</protein>
<keyword evidence="3" id="KW-1185">Reference proteome</keyword>
<feature type="region of interest" description="Disordered" evidence="1">
    <location>
        <begin position="161"/>
        <end position="188"/>
    </location>
</feature>
<sequence length="188" mass="20601">MPCSPVRKAQKEAIVWNQTNSPTLEKLPTSTPRLQDQSFSGYTPSSKDNQNPLAPPPKSSSPDKDSSASSKISRGEDSRSIQSTSLPPSPFANRDNHDIDSLTREDPEEAKCILARTPENGIAKAEAIVFEGVGLVFPVSARNRQAITRDLDRGTMWVRRKQAGGEGQEDEKNGVIKPVVYQPWSEGQ</sequence>
<dbReference type="EMBL" id="ML978069">
    <property type="protein sequence ID" value="KAF2016650.1"/>
    <property type="molecule type" value="Genomic_DNA"/>
</dbReference>
<dbReference type="AlphaFoldDB" id="A0A6A5XVJ3"/>
<gene>
    <name evidence="2" type="ORF">BU24DRAFT_423028</name>
</gene>
<feature type="compositionally biased region" description="Basic and acidic residues" evidence="1">
    <location>
        <begin position="94"/>
        <end position="106"/>
    </location>
</feature>
<evidence type="ECO:0000313" key="3">
    <source>
        <dbReference type="Proteomes" id="UP000799778"/>
    </source>
</evidence>
<dbReference type="Proteomes" id="UP000799778">
    <property type="component" value="Unassembled WGS sequence"/>
</dbReference>
<organism evidence="2 3">
    <name type="scientific">Aaosphaeria arxii CBS 175.79</name>
    <dbReference type="NCBI Taxonomy" id="1450172"/>
    <lineage>
        <taxon>Eukaryota</taxon>
        <taxon>Fungi</taxon>
        <taxon>Dikarya</taxon>
        <taxon>Ascomycota</taxon>
        <taxon>Pezizomycotina</taxon>
        <taxon>Dothideomycetes</taxon>
        <taxon>Pleosporomycetidae</taxon>
        <taxon>Pleosporales</taxon>
        <taxon>Pleosporales incertae sedis</taxon>
        <taxon>Aaosphaeria</taxon>
    </lineage>
</organism>